<dbReference type="AlphaFoldDB" id="A0A699K5A4"/>
<reference evidence="1" key="1">
    <citation type="journal article" date="2019" name="Sci. Rep.">
        <title>Draft genome of Tanacetum cinerariifolium, the natural source of mosquito coil.</title>
        <authorList>
            <person name="Yamashiro T."/>
            <person name="Shiraishi A."/>
            <person name="Satake H."/>
            <person name="Nakayama K."/>
        </authorList>
    </citation>
    <scope>NUCLEOTIDE SEQUENCE</scope>
</reference>
<name>A0A699K5A4_TANCI</name>
<keyword evidence="1" id="KW-0548">Nucleotidyltransferase</keyword>
<dbReference type="PANTHER" id="PTHR15503">
    <property type="entry name" value="LDOC1 RELATED"/>
    <property type="match status" value="1"/>
</dbReference>
<keyword evidence="1" id="KW-0695">RNA-directed DNA polymerase</keyword>
<sequence length="233" mass="26591">MTAMTQETCGRRKVSTVRECTYTDFLKCQPMNFKGTEGVVSLTEWLEKMESVFHISNCTITCQVGGLLDMIHRSVKTLKPKTMQEAIEFATELIDKKILTLAERLAENKRKNKILTFHGDESNNGHESRLKIITCTKTQKYLLKGCPIFLAHVTMRKAKDKSREKRLEDVPIVQDFLKVFPKDLSGIPPTRQVEFQIDLIHGAAPVARAPYRLAPSEMKELSDQLKNFLTKAF</sequence>
<gene>
    <name evidence="1" type="ORF">Tci_641923</name>
</gene>
<dbReference type="InterPro" id="IPR032567">
    <property type="entry name" value="RTL1-rel"/>
</dbReference>
<keyword evidence="1" id="KW-0808">Transferase</keyword>
<dbReference type="EMBL" id="BKCJ010471231">
    <property type="protein sequence ID" value="GFA69951.1"/>
    <property type="molecule type" value="Genomic_DNA"/>
</dbReference>
<organism evidence="1">
    <name type="scientific">Tanacetum cinerariifolium</name>
    <name type="common">Dalmatian daisy</name>
    <name type="synonym">Chrysanthemum cinerariifolium</name>
    <dbReference type="NCBI Taxonomy" id="118510"/>
    <lineage>
        <taxon>Eukaryota</taxon>
        <taxon>Viridiplantae</taxon>
        <taxon>Streptophyta</taxon>
        <taxon>Embryophyta</taxon>
        <taxon>Tracheophyta</taxon>
        <taxon>Spermatophyta</taxon>
        <taxon>Magnoliopsida</taxon>
        <taxon>eudicotyledons</taxon>
        <taxon>Gunneridae</taxon>
        <taxon>Pentapetalae</taxon>
        <taxon>asterids</taxon>
        <taxon>campanulids</taxon>
        <taxon>Asterales</taxon>
        <taxon>Asteraceae</taxon>
        <taxon>Asteroideae</taxon>
        <taxon>Anthemideae</taxon>
        <taxon>Anthemidinae</taxon>
        <taxon>Tanacetum</taxon>
    </lineage>
</organism>
<dbReference type="GO" id="GO:0003964">
    <property type="term" value="F:RNA-directed DNA polymerase activity"/>
    <property type="evidence" value="ECO:0007669"/>
    <property type="project" value="UniProtKB-KW"/>
</dbReference>
<dbReference type="InterPro" id="IPR043502">
    <property type="entry name" value="DNA/RNA_pol_sf"/>
</dbReference>
<proteinExistence type="predicted"/>
<protein>
    <submittedName>
        <fullName evidence="1">Putative reverse transcriptase domain-containing protein</fullName>
    </submittedName>
</protein>
<comment type="caution">
    <text evidence="1">The sequence shown here is derived from an EMBL/GenBank/DDBJ whole genome shotgun (WGS) entry which is preliminary data.</text>
</comment>
<dbReference type="SUPFAM" id="SSF56672">
    <property type="entry name" value="DNA/RNA polymerases"/>
    <property type="match status" value="1"/>
</dbReference>
<evidence type="ECO:0000313" key="1">
    <source>
        <dbReference type="EMBL" id="GFA69951.1"/>
    </source>
</evidence>
<dbReference type="PANTHER" id="PTHR15503:SF45">
    <property type="entry name" value="RNA-DIRECTED DNA POLYMERASE HOMOLOG"/>
    <property type="match status" value="1"/>
</dbReference>
<accession>A0A699K5A4</accession>